<dbReference type="Proteomes" id="UP001165960">
    <property type="component" value="Unassembled WGS sequence"/>
</dbReference>
<proteinExistence type="predicted"/>
<protein>
    <submittedName>
        <fullName evidence="1">Uncharacterized protein</fullName>
    </submittedName>
</protein>
<reference evidence="1" key="1">
    <citation type="submission" date="2022-04" db="EMBL/GenBank/DDBJ databases">
        <title>Genome of the entomopathogenic fungus Entomophthora muscae.</title>
        <authorList>
            <person name="Elya C."/>
            <person name="Lovett B.R."/>
            <person name="Lee E."/>
            <person name="Macias A.M."/>
            <person name="Hajek A.E."/>
            <person name="De Bivort B.L."/>
            <person name="Kasson M.T."/>
            <person name="De Fine Licht H.H."/>
            <person name="Stajich J.E."/>
        </authorList>
    </citation>
    <scope>NUCLEOTIDE SEQUENCE</scope>
    <source>
        <strain evidence="1">Berkeley</strain>
    </source>
</reference>
<evidence type="ECO:0000313" key="1">
    <source>
        <dbReference type="EMBL" id="KAJ9052376.1"/>
    </source>
</evidence>
<keyword evidence="2" id="KW-1185">Reference proteome</keyword>
<comment type="caution">
    <text evidence="1">The sequence shown here is derived from an EMBL/GenBank/DDBJ whole genome shotgun (WGS) entry which is preliminary data.</text>
</comment>
<accession>A0ACC2RQP5</accession>
<dbReference type="EMBL" id="QTSX02006687">
    <property type="protein sequence ID" value="KAJ9052376.1"/>
    <property type="molecule type" value="Genomic_DNA"/>
</dbReference>
<name>A0ACC2RQP5_9FUNG</name>
<organism evidence="1 2">
    <name type="scientific">Entomophthora muscae</name>
    <dbReference type="NCBI Taxonomy" id="34485"/>
    <lineage>
        <taxon>Eukaryota</taxon>
        <taxon>Fungi</taxon>
        <taxon>Fungi incertae sedis</taxon>
        <taxon>Zoopagomycota</taxon>
        <taxon>Entomophthoromycotina</taxon>
        <taxon>Entomophthoromycetes</taxon>
        <taxon>Entomophthorales</taxon>
        <taxon>Entomophthoraceae</taxon>
        <taxon>Entomophthora</taxon>
    </lineage>
</organism>
<gene>
    <name evidence="1" type="ORF">DSO57_1034884</name>
</gene>
<evidence type="ECO:0000313" key="2">
    <source>
        <dbReference type="Proteomes" id="UP001165960"/>
    </source>
</evidence>
<sequence length="209" mass="22863">MTWQATKINQVSETSTSKEFLYIFFVRKIPDNTGVQEVALSTHQNNKQNKKGQQFPLIGETAAESRAFKTGIKNNFFDSDRFCTPSAGRTPDRQPATQPLPAEWGNCQKGNPEKAISPNPNRGGTAAQIWNLPNLEGVDKQSSITNNASTAKAGLKCITVPEDAPIPCHAKDNNSLLAKPLPFHSQKGIPDNTKCLGSPVQCFVLFMPH</sequence>